<dbReference type="RefSeq" id="WP_146353770.1">
    <property type="nucleotide sequence ID" value="NZ_VOBR01000013.1"/>
</dbReference>
<dbReference type="AlphaFoldDB" id="A0A563ER24"/>
<sequence>MRPRRIVAAACTAGVALSLFPITAQAAQPNDGLQFVGFRDSVLASHTWYVQTFGGKPVLGSYFVRHIDKKTGAVTVDDGRIAVGNLSDVTPDVSVESAQEKTRGVPSDAKLAVLPGADAKLVYEVISDAGRGSVRTLVDASSGAVIKTEELVKRADGTGKVFSPNPVATLQNEGLVDANDADSAVPATAYKSVKLSDLDGSGYLKGKYAQLLGAKSKLAYSKTNAFNYTRNNDFFEQVVAYHAVTESQRYVQGLGFTNVNNEAQDITTIGYADDNSFYDPSKDKITFGTGGVDDAEDAEVVWHELGHAIQDAQVPGFGSGTESGSIGEGFGDWWALIMSSAVQQDTATTPLACIADWDAVSYTTARPHCLRRTDTETKYSERTGEVHHDGQIWSRALFDVFKKFGRDKSAKIVLEAQFSYSPNTSFSAAAKATVETARKLYGDADATTVKTAFAARGIAV</sequence>
<dbReference type="PANTHER" id="PTHR33794">
    <property type="entry name" value="BACILLOLYSIN"/>
    <property type="match status" value="1"/>
</dbReference>
<dbReference type="GO" id="GO:0004222">
    <property type="term" value="F:metalloendopeptidase activity"/>
    <property type="evidence" value="ECO:0007669"/>
    <property type="project" value="InterPro"/>
</dbReference>
<dbReference type="GO" id="GO:0005615">
    <property type="term" value="C:extracellular space"/>
    <property type="evidence" value="ECO:0007669"/>
    <property type="project" value="InterPro"/>
</dbReference>
<dbReference type="Pfam" id="PF02128">
    <property type="entry name" value="Peptidase_M36"/>
    <property type="match status" value="1"/>
</dbReference>
<proteinExistence type="predicted"/>
<accession>A0A563ER24</accession>
<evidence type="ECO:0000313" key="3">
    <source>
        <dbReference type="Proteomes" id="UP000316639"/>
    </source>
</evidence>
<dbReference type="InterPro" id="IPR050728">
    <property type="entry name" value="Zinc_Metalloprotease_M4"/>
</dbReference>
<dbReference type="EMBL" id="VOBR01000013">
    <property type="protein sequence ID" value="TWP50147.1"/>
    <property type="molecule type" value="Genomic_DNA"/>
</dbReference>
<keyword evidence="3" id="KW-1185">Reference proteome</keyword>
<dbReference type="SUPFAM" id="SSF55486">
    <property type="entry name" value="Metalloproteases ('zincins'), catalytic domain"/>
    <property type="match status" value="1"/>
</dbReference>
<name>A0A563ER24_9PSEU</name>
<reference evidence="2 3" key="1">
    <citation type="submission" date="2019-07" db="EMBL/GenBank/DDBJ databases">
        <title>Lentzea xizangensis sp. nov., isolated from Qinghai-Tibetan Plateau Soils.</title>
        <authorList>
            <person name="Huang J."/>
        </authorList>
    </citation>
    <scope>NUCLEOTIDE SEQUENCE [LARGE SCALE GENOMIC DNA]</scope>
    <source>
        <strain evidence="2 3">FXJ1.1311</strain>
    </source>
</reference>
<feature type="signal peptide" evidence="1">
    <location>
        <begin position="1"/>
        <end position="26"/>
    </location>
</feature>
<comment type="caution">
    <text evidence="2">The sequence shown here is derived from an EMBL/GenBank/DDBJ whole genome shotgun (WGS) entry which is preliminary data.</text>
</comment>
<gene>
    <name evidence="2" type="ORF">FKR81_20710</name>
</gene>
<dbReference type="InterPro" id="IPR001842">
    <property type="entry name" value="Peptidase_M36"/>
</dbReference>
<evidence type="ECO:0000256" key="1">
    <source>
        <dbReference type="SAM" id="SignalP"/>
    </source>
</evidence>
<dbReference type="Proteomes" id="UP000316639">
    <property type="component" value="Unassembled WGS sequence"/>
</dbReference>
<dbReference type="OrthoDB" id="5377264at2"/>
<dbReference type="InterPro" id="IPR027268">
    <property type="entry name" value="Peptidase_M4/M1_CTD_sf"/>
</dbReference>
<feature type="chain" id="PRO_5021974819" evidence="1">
    <location>
        <begin position="27"/>
        <end position="460"/>
    </location>
</feature>
<keyword evidence="1" id="KW-0732">Signal</keyword>
<dbReference type="GO" id="GO:0008270">
    <property type="term" value="F:zinc ion binding"/>
    <property type="evidence" value="ECO:0007669"/>
    <property type="project" value="InterPro"/>
</dbReference>
<dbReference type="Gene3D" id="1.10.390.10">
    <property type="entry name" value="Neutral Protease Domain 2"/>
    <property type="match status" value="1"/>
</dbReference>
<dbReference type="PANTHER" id="PTHR33794:SF1">
    <property type="entry name" value="BACILLOLYSIN"/>
    <property type="match status" value="1"/>
</dbReference>
<protein>
    <submittedName>
        <fullName evidence="2">Bacillolysin</fullName>
    </submittedName>
</protein>
<organism evidence="2 3">
    <name type="scientific">Lentzea tibetensis</name>
    <dbReference type="NCBI Taxonomy" id="2591470"/>
    <lineage>
        <taxon>Bacteria</taxon>
        <taxon>Bacillati</taxon>
        <taxon>Actinomycetota</taxon>
        <taxon>Actinomycetes</taxon>
        <taxon>Pseudonocardiales</taxon>
        <taxon>Pseudonocardiaceae</taxon>
        <taxon>Lentzea</taxon>
    </lineage>
</organism>
<evidence type="ECO:0000313" key="2">
    <source>
        <dbReference type="EMBL" id="TWP50147.1"/>
    </source>
</evidence>